<name>A0ABU5XWH8_9MYCO</name>
<evidence type="ECO:0000313" key="1">
    <source>
        <dbReference type="EMBL" id="MEB3032290.1"/>
    </source>
</evidence>
<protein>
    <submittedName>
        <fullName evidence="1">Uncharacterized protein</fullName>
    </submittedName>
</protein>
<reference evidence="1 2" key="1">
    <citation type="submission" date="2023-12" db="EMBL/GenBank/DDBJ databases">
        <title>Description of new species of Mycobacterium terrae complex isolated from sewage at the Sao Paulo Zoological Park Foundation in Brazil.</title>
        <authorList>
            <person name="Romagnoli C.L."/>
            <person name="Conceicao E.C."/>
            <person name="Machado E."/>
            <person name="Barreto L.B.P.F."/>
            <person name="Sharma A."/>
            <person name="Silva N.M."/>
            <person name="Marques L.E."/>
            <person name="Juliana M.A."/>
            <person name="Lourenco M.C.S."/>
            <person name="Digiampietri L.A."/>
            <person name="Suffys P.N."/>
            <person name="Viana-Niero C."/>
        </authorList>
    </citation>
    <scope>NUCLEOTIDE SEQUENCE [LARGE SCALE GENOMIC DNA]</scope>
    <source>
        <strain evidence="1 2">MYC340</strain>
    </source>
</reference>
<dbReference type="EMBL" id="JAYJJU010000010">
    <property type="protein sequence ID" value="MEB3032290.1"/>
    <property type="molecule type" value="Genomic_DNA"/>
</dbReference>
<gene>
    <name evidence="1" type="ORF">KV113_12065</name>
</gene>
<evidence type="ECO:0000313" key="2">
    <source>
        <dbReference type="Proteomes" id="UP001298593"/>
    </source>
</evidence>
<comment type="caution">
    <text evidence="1">The sequence shown here is derived from an EMBL/GenBank/DDBJ whole genome shotgun (WGS) entry which is preliminary data.</text>
</comment>
<proteinExistence type="predicted"/>
<accession>A0ABU5XWH8</accession>
<dbReference type="RefSeq" id="WP_224974867.1">
    <property type="nucleotide sequence ID" value="NZ_JAYJJU010000010.1"/>
</dbReference>
<sequence length="77" mass="8408">MDLKKVRELMNKLNHGDSKHGVGKATSVKTWRTDLAETDDPDGNLLDARVGRVDEAEFPLGYVGPASPRDNDDAADD</sequence>
<dbReference type="Proteomes" id="UP001298593">
    <property type="component" value="Unassembled WGS sequence"/>
</dbReference>
<keyword evidence="2" id="KW-1185">Reference proteome</keyword>
<organism evidence="1 2">
    <name type="scientific">[Mycobacterium] nativiensis</name>
    <dbReference type="NCBI Taxonomy" id="2855503"/>
    <lineage>
        <taxon>Bacteria</taxon>
        <taxon>Bacillati</taxon>
        <taxon>Actinomycetota</taxon>
        <taxon>Actinomycetes</taxon>
        <taxon>Mycobacteriales</taxon>
        <taxon>Mycobacteriaceae</taxon>
        <taxon>Mycolicibacter</taxon>
    </lineage>
</organism>